<dbReference type="PATRIC" id="fig|345309.4.peg.2134"/>
<evidence type="ECO:0000313" key="3">
    <source>
        <dbReference type="Proteomes" id="UP000033651"/>
    </source>
</evidence>
<dbReference type="EMBL" id="JZRB01000029">
    <property type="protein sequence ID" value="KJV31332.1"/>
    <property type="molecule type" value="Genomic_DNA"/>
</dbReference>
<dbReference type="RefSeq" id="WP_045830193.1">
    <property type="nucleotide sequence ID" value="NZ_JZRB01000029.1"/>
</dbReference>
<reference evidence="2 3" key="1">
    <citation type="submission" date="2015-03" db="EMBL/GenBank/DDBJ databases">
        <title>Draft genome sequence of Luteibacter yeojuensis strain SU11.</title>
        <authorList>
            <person name="Sulaiman J."/>
            <person name="Priya K."/>
            <person name="Chan K.-G."/>
        </authorList>
    </citation>
    <scope>NUCLEOTIDE SEQUENCE [LARGE SCALE GENOMIC DNA]</scope>
    <source>
        <strain evidence="2 3">SU11</strain>
    </source>
</reference>
<protein>
    <submittedName>
        <fullName evidence="2">Uncharacterized protein</fullName>
    </submittedName>
</protein>
<name>A0A0F3KK17_9GAMM</name>
<evidence type="ECO:0000313" key="2">
    <source>
        <dbReference type="EMBL" id="KJV31332.1"/>
    </source>
</evidence>
<dbReference type="OrthoDB" id="5959514at2"/>
<proteinExistence type="predicted"/>
<evidence type="ECO:0000256" key="1">
    <source>
        <dbReference type="SAM" id="MobiDB-lite"/>
    </source>
</evidence>
<accession>A0A0F3KK17</accession>
<feature type="compositionally biased region" description="Low complexity" evidence="1">
    <location>
        <begin position="88"/>
        <end position="105"/>
    </location>
</feature>
<gene>
    <name evidence="2" type="ORF">VI08_13910</name>
</gene>
<keyword evidence="3" id="KW-1185">Reference proteome</keyword>
<dbReference type="Proteomes" id="UP000033651">
    <property type="component" value="Unassembled WGS sequence"/>
</dbReference>
<feature type="region of interest" description="Disordered" evidence="1">
    <location>
        <begin position="84"/>
        <end position="106"/>
    </location>
</feature>
<organism evidence="2 3">
    <name type="scientific">Luteibacter yeojuensis</name>
    <dbReference type="NCBI Taxonomy" id="345309"/>
    <lineage>
        <taxon>Bacteria</taxon>
        <taxon>Pseudomonadati</taxon>
        <taxon>Pseudomonadota</taxon>
        <taxon>Gammaproteobacteria</taxon>
        <taxon>Lysobacterales</taxon>
        <taxon>Rhodanobacteraceae</taxon>
        <taxon>Luteibacter</taxon>
    </lineage>
</organism>
<sequence length="227" mass="24335">MTQRERRFSIRRTAAIATATAIHAALLIALLRPAPYRIDIVRLARESSSTLALRFVARARPITVHPYLPAKAPHATTTIARSLRTRQPAATSAAPPTVSSLAPASPSAPVPMPMLMPMRTETAPPLGDGGFQQRLQAAQHAGDVRGVPGSGRQRAPGLALVDPRTQGVAGAVRTLQRLFGVKEKACVDVDRLGTLTIDELVARHVTPTELKTMVEKYGCNEPPGLHF</sequence>
<dbReference type="AlphaFoldDB" id="A0A0F3KK17"/>
<comment type="caution">
    <text evidence="2">The sequence shown here is derived from an EMBL/GenBank/DDBJ whole genome shotgun (WGS) entry which is preliminary data.</text>
</comment>